<keyword evidence="3" id="KW-1185">Reference proteome</keyword>
<dbReference type="EMBL" id="BTSX01000004">
    <property type="protein sequence ID" value="GMS97490.1"/>
    <property type="molecule type" value="Genomic_DNA"/>
</dbReference>
<keyword evidence="1" id="KW-0812">Transmembrane</keyword>
<dbReference type="PANTHER" id="PTHR34851">
    <property type="entry name" value="PROTEIN CBG05235-RELATED"/>
    <property type="match status" value="1"/>
</dbReference>
<evidence type="ECO:0008006" key="4">
    <source>
        <dbReference type="Google" id="ProtNLM"/>
    </source>
</evidence>
<dbReference type="Proteomes" id="UP001432027">
    <property type="component" value="Unassembled WGS sequence"/>
</dbReference>
<evidence type="ECO:0000313" key="3">
    <source>
        <dbReference type="Proteomes" id="UP001432027"/>
    </source>
</evidence>
<keyword evidence="1" id="KW-1133">Transmembrane helix</keyword>
<name>A0AAV5TSN4_9BILA</name>
<proteinExistence type="predicted"/>
<sequence>MVVIELPFDERDPLYKCCCGIVHVKTGARVLAITNIFHASCMVFQLFFIPYTTMFDVIECIAAASMIISSSIMLVATFTFRPKLVIAYLATQLTLLICAAVSFTVSMLAMVFPESIGRTIIEQLVDMSYFGDWDGDDEIEIILMCFCFACVLFVSFMLEVFLLRVSFQCYNYLLDVRDARKGVSHLPPLRMESDKRGVFFVGLEHVN</sequence>
<organism evidence="2 3">
    <name type="scientific">Pristionchus entomophagus</name>
    <dbReference type="NCBI Taxonomy" id="358040"/>
    <lineage>
        <taxon>Eukaryota</taxon>
        <taxon>Metazoa</taxon>
        <taxon>Ecdysozoa</taxon>
        <taxon>Nematoda</taxon>
        <taxon>Chromadorea</taxon>
        <taxon>Rhabditida</taxon>
        <taxon>Rhabditina</taxon>
        <taxon>Diplogasteromorpha</taxon>
        <taxon>Diplogasteroidea</taxon>
        <taxon>Neodiplogasteridae</taxon>
        <taxon>Pristionchus</taxon>
    </lineage>
</organism>
<feature type="non-terminal residue" evidence="2">
    <location>
        <position position="207"/>
    </location>
</feature>
<protein>
    <recommendedName>
        <fullName evidence="4">G protein-coupled receptor</fullName>
    </recommendedName>
</protein>
<feature type="transmembrane region" description="Helical" evidence="1">
    <location>
        <begin position="30"/>
        <end position="49"/>
    </location>
</feature>
<gene>
    <name evidence="2" type="ORF">PENTCL1PPCAC_19665</name>
</gene>
<accession>A0AAV5TSN4</accession>
<evidence type="ECO:0000313" key="2">
    <source>
        <dbReference type="EMBL" id="GMS97490.1"/>
    </source>
</evidence>
<evidence type="ECO:0000256" key="1">
    <source>
        <dbReference type="SAM" id="Phobius"/>
    </source>
</evidence>
<feature type="transmembrane region" description="Helical" evidence="1">
    <location>
        <begin position="87"/>
        <end position="112"/>
    </location>
</feature>
<comment type="caution">
    <text evidence="2">The sequence shown here is derived from an EMBL/GenBank/DDBJ whole genome shotgun (WGS) entry which is preliminary data.</text>
</comment>
<dbReference type="AlphaFoldDB" id="A0AAV5TSN4"/>
<dbReference type="PANTHER" id="PTHR34851:SF5">
    <property type="entry name" value="MARVEL DOMAIN-CONTAINING PROTEIN"/>
    <property type="match status" value="1"/>
</dbReference>
<keyword evidence="1" id="KW-0472">Membrane</keyword>
<feature type="transmembrane region" description="Helical" evidence="1">
    <location>
        <begin position="141"/>
        <end position="163"/>
    </location>
</feature>
<feature type="transmembrane region" description="Helical" evidence="1">
    <location>
        <begin position="61"/>
        <end position="80"/>
    </location>
</feature>
<reference evidence="2" key="1">
    <citation type="submission" date="2023-10" db="EMBL/GenBank/DDBJ databases">
        <title>Genome assembly of Pristionchus species.</title>
        <authorList>
            <person name="Yoshida K."/>
            <person name="Sommer R.J."/>
        </authorList>
    </citation>
    <scope>NUCLEOTIDE SEQUENCE</scope>
    <source>
        <strain evidence="2">RS0144</strain>
    </source>
</reference>